<evidence type="ECO:0000313" key="2">
    <source>
        <dbReference type="EMBL" id="STC69612.1"/>
    </source>
</evidence>
<evidence type="ECO:0000256" key="1">
    <source>
        <dbReference type="ARBA" id="ARBA00005721"/>
    </source>
</evidence>
<reference evidence="2 3" key="1">
    <citation type="submission" date="2018-06" db="EMBL/GenBank/DDBJ databases">
        <authorList>
            <consortium name="Pathogen Informatics"/>
            <person name="Doyle S."/>
        </authorList>
    </citation>
    <scope>NUCLEOTIDE SEQUENCE [LARGE SCALE GENOMIC DNA]</scope>
    <source>
        <strain evidence="2 3">NCTC11862</strain>
    </source>
</reference>
<dbReference type="STRING" id="35756.GCA_001044155_00875"/>
<sequence length="190" mass="21212">MSTPENEQLHDEHTTRIAERIFEKIAVVATETVPGAITRDAKLAGLAGSRLPKYVAIMDRPCKKVSFDAELALQFPAPARAIVERVRETVSEHVYRMTGFEVARINITVSTFAECSEGHRITRQQLAEHSPTVWTTPIRVSTKKLRSFQVKQHAPLRPIVVKSPRPLRPPAVPQPVPLRPITVSPIGEFV</sequence>
<name>A0A376CMX0_9CORY</name>
<dbReference type="Pfam" id="PF03780">
    <property type="entry name" value="Asp23"/>
    <property type="match status" value="1"/>
</dbReference>
<dbReference type="EMBL" id="UFXQ01000001">
    <property type="protein sequence ID" value="STC69612.1"/>
    <property type="molecule type" value="Genomic_DNA"/>
</dbReference>
<dbReference type="RefSeq" id="WP_048402692.1">
    <property type="nucleotide sequence ID" value="NZ_LDYD01000005.1"/>
</dbReference>
<accession>A0A376CMX0</accession>
<comment type="similarity">
    <text evidence="1">Belongs to the asp23 family.</text>
</comment>
<dbReference type="AlphaFoldDB" id="A0A376CMX0"/>
<keyword evidence="3" id="KW-1185">Reference proteome</keyword>
<dbReference type="InterPro" id="IPR005531">
    <property type="entry name" value="Asp23"/>
</dbReference>
<gene>
    <name evidence="2" type="ORF">NCTC11862_01411</name>
</gene>
<dbReference type="OrthoDB" id="4425844at2"/>
<evidence type="ECO:0000313" key="3">
    <source>
        <dbReference type="Proteomes" id="UP000254467"/>
    </source>
</evidence>
<proteinExistence type="inferred from homology"/>
<protein>
    <submittedName>
        <fullName evidence="2">Protein of uncharacterized function (DUF322)</fullName>
    </submittedName>
</protein>
<organism evidence="2 3">
    <name type="scientific">Corynebacterium pilosum</name>
    <dbReference type="NCBI Taxonomy" id="35756"/>
    <lineage>
        <taxon>Bacteria</taxon>
        <taxon>Bacillati</taxon>
        <taxon>Actinomycetota</taxon>
        <taxon>Actinomycetes</taxon>
        <taxon>Mycobacteriales</taxon>
        <taxon>Corynebacteriaceae</taxon>
        <taxon>Corynebacterium</taxon>
    </lineage>
</organism>
<dbReference type="Proteomes" id="UP000254467">
    <property type="component" value="Unassembled WGS sequence"/>
</dbReference>